<proteinExistence type="inferred from homology"/>
<dbReference type="Pfam" id="PF07777">
    <property type="entry name" value="MFMR"/>
    <property type="match status" value="1"/>
</dbReference>
<evidence type="ECO:0000256" key="3">
    <source>
        <dbReference type="ARBA" id="ARBA00023015"/>
    </source>
</evidence>
<evidence type="ECO:0000256" key="2">
    <source>
        <dbReference type="ARBA" id="ARBA00007163"/>
    </source>
</evidence>
<evidence type="ECO:0000256" key="5">
    <source>
        <dbReference type="ARBA" id="ARBA00023163"/>
    </source>
</evidence>
<keyword evidence="4" id="KW-0238">DNA-binding</keyword>
<feature type="domain" description="BZIP" evidence="8">
    <location>
        <begin position="154"/>
        <end position="217"/>
    </location>
</feature>
<dbReference type="PANTHER" id="PTHR45967:SF38">
    <property type="entry name" value="G-BOX-BINDING FACTOR 2"/>
    <property type="match status" value="1"/>
</dbReference>
<dbReference type="SMART" id="SM00338">
    <property type="entry name" value="BRLZ"/>
    <property type="match status" value="1"/>
</dbReference>
<evidence type="ECO:0000256" key="1">
    <source>
        <dbReference type="ARBA" id="ARBA00004123"/>
    </source>
</evidence>
<keyword evidence="10" id="KW-1185">Reference proteome</keyword>
<feature type="compositionally biased region" description="Polar residues" evidence="7">
    <location>
        <begin position="269"/>
        <end position="280"/>
    </location>
</feature>
<dbReference type="EMBL" id="JARBHA010000003">
    <property type="protein sequence ID" value="KAJ9704837.1"/>
    <property type="molecule type" value="Genomic_DNA"/>
</dbReference>
<reference evidence="9 10" key="1">
    <citation type="journal article" date="2023" name="BMC Biotechnol.">
        <title>Vitis rotundifolia cv Carlos genome sequencing.</title>
        <authorList>
            <person name="Huff M."/>
            <person name="Hulse-Kemp A."/>
            <person name="Scheffler B."/>
            <person name="Youngblood R."/>
            <person name="Simpson S."/>
            <person name="Babiker E."/>
            <person name="Staton M."/>
        </authorList>
    </citation>
    <scope>NUCLEOTIDE SEQUENCE [LARGE SCALE GENOMIC DNA]</scope>
    <source>
        <tissue evidence="9">Leaf</tissue>
    </source>
</reference>
<accession>A0AA39AC62</accession>
<keyword evidence="6" id="KW-0539">Nucleus</keyword>
<dbReference type="PANTHER" id="PTHR45967">
    <property type="entry name" value="G-BOX-BINDING FACTOR 3-RELATED"/>
    <property type="match status" value="1"/>
</dbReference>
<evidence type="ECO:0000259" key="8">
    <source>
        <dbReference type="PROSITE" id="PS50217"/>
    </source>
</evidence>
<dbReference type="Proteomes" id="UP001168098">
    <property type="component" value="Unassembled WGS sequence"/>
</dbReference>
<dbReference type="InterPro" id="IPR045314">
    <property type="entry name" value="bZIP_plant_GBF1"/>
</dbReference>
<dbReference type="Pfam" id="PF00170">
    <property type="entry name" value="bZIP_1"/>
    <property type="match status" value="1"/>
</dbReference>
<evidence type="ECO:0000256" key="4">
    <source>
        <dbReference type="ARBA" id="ARBA00023125"/>
    </source>
</evidence>
<dbReference type="CDD" id="cd14702">
    <property type="entry name" value="bZIP_plant_GBF1"/>
    <property type="match status" value="1"/>
</dbReference>
<dbReference type="AlphaFoldDB" id="A0AA39AC62"/>
<protein>
    <recommendedName>
        <fullName evidence="8">BZIP domain-containing protein</fullName>
    </recommendedName>
</protein>
<dbReference type="InterPro" id="IPR004827">
    <property type="entry name" value="bZIP"/>
</dbReference>
<evidence type="ECO:0000313" key="9">
    <source>
        <dbReference type="EMBL" id="KAJ9704837.1"/>
    </source>
</evidence>
<name>A0AA39AC62_VITRO</name>
<comment type="subcellular location">
    <subcellularLocation>
        <location evidence="1">Nucleus</location>
    </subcellularLocation>
</comment>
<feature type="region of interest" description="Disordered" evidence="7">
    <location>
        <begin position="154"/>
        <end position="175"/>
    </location>
</feature>
<dbReference type="PROSITE" id="PS50217">
    <property type="entry name" value="BZIP"/>
    <property type="match status" value="1"/>
</dbReference>
<dbReference type="InterPro" id="IPR012900">
    <property type="entry name" value="MFMR"/>
</dbReference>
<dbReference type="PROSITE" id="PS00036">
    <property type="entry name" value="BZIP_BASIC"/>
    <property type="match status" value="1"/>
</dbReference>
<dbReference type="InterPro" id="IPR046347">
    <property type="entry name" value="bZIP_sf"/>
</dbReference>
<feature type="region of interest" description="Disordered" evidence="7">
    <location>
        <begin position="247"/>
        <end position="280"/>
    </location>
</feature>
<evidence type="ECO:0000256" key="6">
    <source>
        <dbReference type="ARBA" id="ARBA00023242"/>
    </source>
</evidence>
<evidence type="ECO:0000313" key="10">
    <source>
        <dbReference type="Proteomes" id="UP001168098"/>
    </source>
</evidence>
<comment type="caution">
    <text evidence="9">The sequence shown here is derived from an EMBL/GenBank/DDBJ whole genome shotgun (WGS) entry which is preliminary data.</text>
</comment>
<keyword evidence="5" id="KW-0804">Transcription</keyword>
<gene>
    <name evidence="9" type="ORF">PVL29_003067</name>
</gene>
<dbReference type="GO" id="GO:0000976">
    <property type="term" value="F:transcription cis-regulatory region binding"/>
    <property type="evidence" value="ECO:0007669"/>
    <property type="project" value="UniProtKB-ARBA"/>
</dbReference>
<dbReference type="InterPro" id="IPR044827">
    <property type="entry name" value="GBF-like"/>
</dbReference>
<keyword evidence="3" id="KW-0805">Transcription regulation</keyword>
<dbReference type="GO" id="GO:0003700">
    <property type="term" value="F:DNA-binding transcription factor activity"/>
    <property type="evidence" value="ECO:0007669"/>
    <property type="project" value="InterPro"/>
</dbReference>
<comment type="similarity">
    <text evidence="2">Belongs to the bZIP family.</text>
</comment>
<evidence type="ECO:0000256" key="7">
    <source>
        <dbReference type="SAM" id="MobiDB-lite"/>
    </source>
</evidence>
<dbReference type="SUPFAM" id="SSF57959">
    <property type="entry name" value="Leucine zipper domain"/>
    <property type="match status" value="1"/>
</dbReference>
<dbReference type="GO" id="GO:0005634">
    <property type="term" value="C:nucleus"/>
    <property type="evidence" value="ECO:0007669"/>
    <property type="project" value="UniProtKB-SubCell"/>
</dbReference>
<organism evidence="9 10">
    <name type="scientific">Vitis rotundifolia</name>
    <name type="common">Muscadine grape</name>
    <dbReference type="NCBI Taxonomy" id="103349"/>
    <lineage>
        <taxon>Eukaryota</taxon>
        <taxon>Viridiplantae</taxon>
        <taxon>Streptophyta</taxon>
        <taxon>Embryophyta</taxon>
        <taxon>Tracheophyta</taxon>
        <taxon>Spermatophyta</taxon>
        <taxon>Magnoliopsida</taxon>
        <taxon>eudicotyledons</taxon>
        <taxon>Gunneridae</taxon>
        <taxon>Pentapetalae</taxon>
        <taxon>rosids</taxon>
        <taxon>Vitales</taxon>
        <taxon>Vitaceae</taxon>
        <taxon>Viteae</taxon>
        <taxon>Vitis</taxon>
    </lineage>
</organism>
<sequence length="280" mass="31810">MKTVEVNTPDKSGKTMEIEDDYVPKSLKPSVTIQVYRRAGATRSPIFPSPVTSSPARHPYFWGNQHCFVPIEGNAIWYPASYHTAPNAYPSISGEFSPTRKRTSVQMIEDGVNNSGTAQKVSPNASNVTLSVASATMVRPQEVKQENFIQHEDELRKERKKQANRESAKRSRLRKQEECNKLQAVARTLKSDISILCDKLVRLSEKCMEFERENKSITEELIQTYGLGAISNLEVKYPDFFQQYLDDKRNSNDTEIQSTISMREETPSEDLTSPNQNTEH</sequence>